<dbReference type="GO" id="GO:0016887">
    <property type="term" value="F:ATP hydrolysis activity"/>
    <property type="evidence" value="ECO:0007669"/>
    <property type="project" value="InterPro"/>
</dbReference>
<organism evidence="6 7">
    <name type="scientific">Pantoea latae</name>
    <dbReference type="NCBI Taxonomy" id="1964541"/>
    <lineage>
        <taxon>Bacteria</taxon>
        <taxon>Pseudomonadati</taxon>
        <taxon>Pseudomonadota</taxon>
        <taxon>Gammaproteobacteria</taxon>
        <taxon>Enterobacterales</taxon>
        <taxon>Erwiniaceae</taxon>
        <taxon>Pantoea</taxon>
    </lineage>
</organism>
<dbReference type="InterPro" id="IPR050166">
    <property type="entry name" value="ABC_transporter_ATP-bind"/>
</dbReference>
<dbReference type="RefSeq" id="WP_081141937.1">
    <property type="nucleotide sequence ID" value="NZ_MWUE01000033.1"/>
</dbReference>
<feature type="domain" description="ABC transporter" evidence="5">
    <location>
        <begin position="8"/>
        <end position="229"/>
    </location>
</feature>
<dbReference type="InterPro" id="IPR017871">
    <property type="entry name" value="ABC_transporter-like_CS"/>
</dbReference>
<dbReference type="Proteomes" id="UP000192769">
    <property type="component" value="Unassembled WGS sequence"/>
</dbReference>
<dbReference type="SMART" id="SM00382">
    <property type="entry name" value="AAA"/>
    <property type="match status" value="1"/>
</dbReference>
<dbReference type="AlphaFoldDB" id="A0A1V9DA25"/>
<keyword evidence="7" id="KW-1185">Reference proteome</keyword>
<sequence>MSPPAPDILFEDVTFGWDGKAICQRFSLRLRGGKTSALLGRSGAGKSTLLRLAAGLLTPQQGRITSSLSGELAQQIAWMGQRDDLYPWLSVRDNVTLSARLNGARPDKKRAETLLAQVALEGLGDARPDALSGGMRQRVALARTLYQDRPVVLMDEPFAALDVMTRLRLQSLTARLLRDKTLLLVTHDPLEACRLAHDIYLLDDAPLRCRPFPAPDGDTPRPAQDGAVLQAQSQLFERLTCD</sequence>
<dbReference type="PROSITE" id="PS50893">
    <property type="entry name" value="ABC_TRANSPORTER_2"/>
    <property type="match status" value="1"/>
</dbReference>
<dbReference type="GO" id="GO:0005524">
    <property type="term" value="F:ATP binding"/>
    <property type="evidence" value="ECO:0007669"/>
    <property type="project" value="UniProtKB-KW"/>
</dbReference>
<keyword evidence="3" id="KW-0547">Nucleotide-binding</keyword>
<evidence type="ECO:0000313" key="7">
    <source>
        <dbReference type="Proteomes" id="UP000192769"/>
    </source>
</evidence>
<dbReference type="InterPro" id="IPR003439">
    <property type="entry name" value="ABC_transporter-like_ATP-bd"/>
</dbReference>
<dbReference type="InterPro" id="IPR003593">
    <property type="entry name" value="AAA+_ATPase"/>
</dbReference>
<gene>
    <name evidence="6" type="ORF">B2J69_20805</name>
</gene>
<name>A0A1V9DA25_9GAMM</name>
<dbReference type="EMBL" id="MWUE01000033">
    <property type="protein sequence ID" value="OQP30679.1"/>
    <property type="molecule type" value="Genomic_DNA"/>
</dbReference>
<evidence type="ECO:0000259" key="5">
    <source>
        <dbReference type="PROSITE" id="PS50893"/>
    </source>
</evidence>
<dbReference type="PROSITE" id="PS00211">
    <property type="entry name" value="ABC_TRANSPORTER_1"/>
    <property type="match status" value="1"/>
</dbReference>
<comment type="caution">
    <text evidence="6">The sequence shown here is derived from an EMBL/GenBank/DDBJ whole genome shotgun (WGS) entry which is preliminary data.</text>
</comment>
<dbReference type="Pfam" id="PF00005">
    <property type="entry name" value="ABC_tran"/>
    <property type="match status" value="1"/>
</dbReference>
<proteinExistence type="inferred from homology"/>
<dbReference type="PANTHER" id="PTHR42788:SF19">
    <property type="entry name" value="ALIPHATIC SULFONATES IMPORT ATP-BINDING PROTEIN SSUB 2"/>
    <property type="match status" value="1"/>
</dbReference>
<dbReference type="PANTHER" id="PTHR42788">
    <property type="entry name" value="TAURINE IMPORT ATP-BINDING PROTEIN-RELATED"/>
    <property type="match status" value="1"/>
</dbReference>
<dbReference type="Gene3D" id="3.40.50.300">
    <property type="entry name" value="P-loop containing nucleotide triphosphate hydrolases"/>
    <property type="match status" value="1"/>
</dbReference>
<comment type="similarity">
    <text evidence="1">Belongs to the ABC transporter superfamily. Drug exporter-2 (TC 3.A.1.117) family.</text>
</comment>
<keyword evidence="4 6" id="KW-0067">ATP-binding</keyword>
<dbReference type="OrthoDB" id="9802264at2"/>
<keyword evidence="2" id="KW-0813">Transport</keyword>
<evidence type="ECO:0000256" key="3">
    <source>
        <dbReference type="ARBA" id="ARBA00022741"/>
    </source>
</evidence>
<dbReference type="InterPro" id="IPR027417">
    <property type="entry name" value="P-loop_NTPase"/>
</dbReference>
<evidence type="ECO:0000256" key="1">
    <source>
        <dbReference type="ARBA" id="ARBA00006526"/>
    </source>
</evidence>
<accession>A0A1V9DA25</accession>
<protein>
    <submittedName>
        <fullName evidence="6">Nitrate/sulfonate/bicarbonate ABC transporter ATP-binding protein</fullName>
    </submittedName>
</protein>
<evidence type="ECO:0000313" key="6">
    <source>
        <dbReference type="EMBL" id="OQP30679.1"/>
    </source>
</evidence>
<reference evidence="6 7" key="1">
    <citation type="submission" date="2017-02" db="EMBL/GenBank/DDBJ databases">
        <title>Whole genome shotgun sequence of Pantoea agglomerans strain AS1 isolated from a cycad, Zamia floridana in Central Florida, USA.</title>
        <authorList>
            <person name="Lata P."/>
            <person name="Govindarajan S."/>
            <person name="Qi F."/>
            <person name="Li J.-L."/>
            <person name="Maurya S.K."/>
            <person name="Sahoo M.K."/>
        </authorList>
    </citation>
    <scope>NUCLEOTIDE SEQUENCE [LARGE SCALE GENOMIC DNA]</scope>
    <source>
        <strain evidence="6 7">AS1</strain>
    </source>
</reference>
<evidence type="ECO:0000256" key="4">
    <source>
        <dbReference type="ARBA" id="ARBA00022840"/>
    </source>
</evidence>
<evidence type="ECO:0000256" key="2">
    <source>
        <dbReference type="ARBA" id="ARBA00022448"/>
    </source>
</evidence>
<dbReference type="SUPFAM" id="SSF52540">
    <property type="entry name" value="P-loop containing nucleoside triphosphate hydrolases"/>
    <property type="match status" value="1"/>
</dbReference>